<dbReference type="OrthoDB" id="5034579at2759"/>
<evidence type="ECO:0000256" key="6">
    <source>
        <dbReference type="PIRSR" id="PIRSR600183-50"/>
    </source>
</evidence>
<dbReference type="Proteomes" id="UP000070133">
    <property type="component" value="Unassembled WGS sequence"/>
</dbReference>
<dbReference type="PANTHER" id="PTHR11482:SF6">
    <property type="entry name" value="ORNITHINE DECARBOXYLASE 1-RELATED"/>
    <property type="match status" value="1"/>
</dbReference>
<dbReference type="FunFam" id="3.20.20.10:FF:000005">
    <property type="entry name" value="Ornithine decarboxylase"/>
    <property type="match status" value="1"/>
</dbReference>
<keyword evidence="3" id="KW-0210">Decarboxylase</keyword>
<dbReference type="InterPro" id="IPR022644">
    <property type="entry name" value="De-COase2_N"/>
</dbReference>
<dbReference type="SUPFAM" id="SSF51419">
    <property type="entry name" value="PLP-binding barrel"/>
    <property type="match status" value="1"/>
</dbReference>
<reference evidence="8 9" key="1">
    <citation type="submission" date="2015-07" db="EMBL/GenBank/DDBJ databases">
        <title>Comparative genomics of the Sigatoka disease complex on banana suggests a link between parallel evolutionary changes in Pseudocercospora fijiensis and Pseudocercospora eumusae and increased virulence on the banana host.</title>
        <authorList>
            <person name="Chang T.-C."/>
            <person name="Salvucci A."/>
            <person name="Crous P.W."/>
            <person name="Stergiopoulos I."/>
        </authorList>
    </citation>
    <scope>NUCLEOTIDE SEQUENCE [LARGE SCALE GENOMIC DNA]</scope>
    <source>
        <strain evidence="8 9">CBS 114824</strain>
    </source>
</reference>
<evidence type="ECO:0000256" key="2">
    <source>
        <dbReference type="ARBA" id="ARBA00008872"/>
    </source>
</evidence>
<evidence type="ECO:0000256" key="3">
    <source>
        <dbReference type="ARBA" id="ARBA00022793"/>
    </source>
</evidence>
<keyword evidence="4 6" id="KW-0663">Pyridoxal phosphate</keyword>
<dbReference type="InterPro" id="IPR009006">
    <property type="entry name" value="Ala_racemase/Decarboxylase_C"/>
</dbReference>
<dbReference type="GO" id="GO:0033387">
    <property type="term" value="P:putrescine biosynthetic process from arginine, via ornithine"/>
    <property type="evidence" value="ECO:0007669"/>
    <property type="project" value="TreeGrafter"/>
</dbReference>
<dbReference type="Gene3D" id="2.40.37.10">
    <property type="entry name" value="Lyase, Ornithine Decarboxylase, Chain A, domain 1"/>
    <property type="match status" value="1"/>
</dbReference>
<dbReference type="STRING" id="321146.A0A139HP00"/>
<keyword evidence="5" id="KW-0456">Lyase</keyword>
<evidence type="ECO:0000313" key="9">
    <source>
        <dbReference type="Proteomes" id="UP000070133"/>
    </source>
</evidence>
<protein>
    <recommendedName>
        <fullName evidence="7">Orn/DAP/Arg decarboxylase 2 N-terminal domain-containing protein</fullName>
    </recommendedName>
</protein>
<comment type="cofactor">
    <cofactor evidence="1 6">
        <name>pyridoxal 5'-phosphate</name>
        <dbReference type="ChEBI" id="CHEBI:597326"/>
    </cofactor>
</comment>
<dbReference type="Pfam" id="PF02784">
    <property type="entry name" value="Orn_Arg_deC_N"/>
    <property type="match status" value="1"/>
</dbReference>
<sequence>MAPSTIFYGSSLKTLATKKSSHAYKDAVPHSPSSSVTRSAAIHEAVEAAMQQQIAASGHLTCEEEGDEAFFVADLGEVYRQHVRWKQHLPRIKPYFAVKCNPDPVALRLLHELGTGFDCASKQEIQQILDIGVSPDRIIYAQPCKTISHLKFSARHCIRRMTFDNADELYKIQALFPAAELLLRITTDDSASLCRLSQKFGVGLEQTGELLALSKRLDLNVVGVAFHCGSGASDANAFVRAVRDARTVFDQARQLGLNLHVLDCGGGFVSETFDHTAKTLGKAVDHFFAPNVEVIAEPGRFFTSSAFTLACNVIARRTSLGDNRIYINDGIYGNLSCIIYDHQKPKAKLLCTRHSKQATSTTSFKYSIWGPTCDGIDCIDTAWLCDRDVVIGDWLLFGNMGAYTKCSATRFNGFPNEHRTIYICSEPAARALVATE</sequence>
<evidence type="ECO:0000256" key="4">
    <source>
        <dbReference type="ARBA" id="ARBA00022898"/>
    </source>
</evidence>
<dbReference type="AlphaFoldDB" id="A0A139HP00"/>
<name>A0A139HP00_9PEZI</name>
<dbReference type="PRINTS" id="PR01182">
    <property type="entry name" value="ORNDCRBXLASE"/>
</dbReference>
<feature type="active site" description="Proton donor" evidence="6">
    <location>
        <position position="373"/>
    </location>
</feature>
<feature type="modified residue" description="N6-(pyridoxal phosphate)lysine" evidence="6">
    <location>
        <position position="99"/>
    </location>
</feature>
<gene>
    <name evidence="8" type="ORF">AC578_67</name>
</gene>
<dbReference type="PRINTS" id="PR01179">
    <property type="entry name" value="ODADCRBXLASE"/>
</dbReference>
<dbReference type="GO" id="GO:0004586">
    <property type="term" value="F:ornithine decarboxylase activity"/>
    <property type="evidence" value="ECO:0007669"/>
    <property type="project" value="TreeGrafter"/>
</dbReference>
<dbReference type="InterPro" id="IPR000183">
    <property type="entry name" value="Orn/DAP/Arg_de-COase"/>
</dbReference>
<evidence type="ECO:0000259" key="7">
    <source>
        <dbReference type="Pfam" id="PF02784"/>
    </source>
</evidence>
<evidence type="ECO:0000256" key="5">
    <source>
        <dbReference type="ARBA" id="ARBA00023239"/>
    </source>
</evidence>
<dbReference type="SUPFAM" id="SSF50621">
    <property type="entry name" value="Alanine racemase C-terminal domain-like"/>
    <property type="match status" value="1"/>
</dbReference>
<organism evidence="8 9">
    <name type="scientific">Pseudocercospora eumusae</name>
    <dbReference type="NCBI Taxonomy" id="321146"/>
    <lineage>
        <taxon>Eukaryota</taxon>
        <taxon>Fungi</taxon>
        <taxon>Dikarya</taxon>
        <taxon>Ascomycota</taxon>
        <taxon>Pezizomycotina</taxon>
        <taxon>Dothideomycetes</taxon>
        <taxon>Dothideomycetidae</taxon>
        <taxon>Mycosphaerellales</taxon>
        <taxon>Mycosphaerellaceae</taxon>
        <taxon>Pseudocercospora</taxon>
    </lineage>
</organism>
<dbReference type="EMBL" id="LFZN01000023">
    <property type="protein sequence ID" value="KXT04170.1"/>
    <property type="molecule type" value="Genomic_DNA"/>
</dbReference>
<evidence type="ECO:0000313" key="8">
    <source>
        <dbReference type="EMBL" id="KXT04170.1"/>
    </source>
</evidence>
<dbReference type="GO" id="GO:0005737">
    <property type="term" value="C:cytoplasm"/>
    <property type="evidence" value="ECO:0007669"/>
    <property type="project" value="TreeGrafter"/>
</dbReference>
<evidence type="ECO:0000256" key="1">
    <source>
        <dbReference type="ARBA" id="ARBA00001933"/>
    </source>
</evidence>
<dbReference type="CDD" id="cd00622">
    <property type="entry name" value="PLPDE_III_ODC"/>
    <property type="match status" value="1"/>
</dbReference>
<proteinExistence type="inferred from homology"/>
<keyword evidence="9" id="KW-1185">Reference proteome</keyword>
<dbReference type="PANTHER" id="PTHR11482">
    <property type="entry name" value="ARGININE/DIAMINOPIMELATE/ORNITHINE DECARBOXYLASE"/>
    <property type="match status" value="1"/>
</dbReference>
<accession>A0A139HP00</accession>
<feature type="domain" description="Orn/DAP/Arg decarboxylase 2 N-terminal" evidence="7">
    <location>
        <begin position="75"/>
        <end position="303"/>
    </location>
</feature>
<comment type="similarity">
    <text evidence="2">Belongs to the Orn/Lys/Arg decarboxylase class-II family.</text>
</comment>
<dbReference type="InterPro" id="IPR029066">
    <property type="entry name" value="PLP-binding_barrel"/>
</dbReference>
<dbReference type="InterPro" id="IPR002433">
    <property type="entry name" value="Orn_de-COase"/>
</dbReference>
<comment type="caution">
    <text evidence="8">The sequence shown here is derived from an EMBL/GenBank/DDBJ whole genome shotgun (WGS) entry which is preliminary data.</text>
</comment>
<dbReference type="Gene3D" id="3.20.20.10">
    <property type="entry name" value="Alanine racemase"/>
    <property type="match status" value="1"/>
</dbReference>